<dbReference type="PATRIC" id="fig|1365251.3.peg.4019"/>
<dbReference type="PANTHER" id="PTHR43792:SF1">
    <property type="entry name" value="N-ACETYLTRANSFERASE DOMAIN-CONTAINING PROTEIN"/>
    <property type="match status" value="1"/>
</dbReference>
<dbReference type="Pfam" id="PF13302">
    <property type="entry name" value="Acetyltransf_3"/>
    <property type="match status" value="1"/>
</dbReference>
<sequence>MQFETPRLRIRPLNNSDLHAVYQSRRDLETSKYIGKPATIEDVQKRIEEASQPWKNIDGQKLLLAIEHKVSGEFIGEMLFKFTHVDRQIGEIGYRLSPTQQRKGYAYEAASALISQLFERFTLNKITAICATANTASWQLMEKLGMQKEGHLREHMPLDSGFADSYLYSILKKEHLSRSL</sequence>
<dbReference type="InterPro" id="IPR016181">
    <property type="entry name" value="Acyl_CoA_acyltransferase"/>
</dbReference>
<dbReference type="SUPFAM" id="SSF55729">
    <property type="entry name" value="Acyl-CoA N-acyltransferases (Nat)"/>
    <property type="match status" value="1"/>
</dbReference>
<evidence type="ECO:0000313" key="3">
    <source>
        <dbReference type="Proteomes" id="UP000076503"/>
    </source>
</evidence>
<feature type="domain" description="N-acetyltransferase" evidence="1">
    <location>
        <begin position="8"/>
        <end position="173"/>
    </location>
</feature>
<accession>A0A161XX41</accession>
<dbReference type="InterPro" id="IPR051531">
    <property type="entry name" value="N-acetyltransferase"/>
</dbReference>
<protein>
    <recommendedName>
        <fullName evidence="1">N-acetyltransferase domain-containing protein</fullName>
    </recommendedName>
</protein>
<gene>
    <name evidence="2" type="ORF">N476_22760</name>
</gene>
<dbReference type="AlphaFoldDB" id="A0A161XX41"/>
<comment type="caution">
    <text evidence="2">The sequence shown here is derived from an EMBL/GenBank/DDBJ whole genome shotgun (WGS) entry which is preliminary data.</text>
</comment>
<organism evidence="2 3">
    <name type="scientific">Pseudoalteromonas luteoviolacea H33</name>
    <dbReference type="NCBI Taxonomy" id="1365251"/>
    <lineage>
        <taxon>Bacteria</taxon>
        <taxon>Pseudomonadati</taxon>
        <taxon>Pseudomonadota</taxon>
        <taxon>Gammaproteobacteria</taxon>
        <taxon>Alteromonadales</taxon>
        <taxon>Pseudoalteromonadaceae</taxon>
        <taxon>Pseudoalteromonas</taxon>
    </lineage>
</organism>
<name>A0A161XX41_9GAMM</name>
<dbReference type="Proteomes" id="UP000076503">
    <property type="component" value="Unassembled WGS sequence"/>
</dbReference>
<dbReference type="Gene3D" id="3.40.630.30">
    <property type="match status" value="1"/>
</dbReference>
<dbReference type="EMBL" id="AUXZ01000096">
    <property type="protein sequence ID" value="KZN47849.1"/>
    <property type="molecule type" value="Genomic_DNA"/>
</dbReference>
<dbReference type="PANTHER" id="PTHR43792">
    <property type="entry name" value="GNAT FAMILY, PUTATIVE (AFU_ORTHOLOGUE AFUA_3G00765)-RELATED-RELATED"/>
    <property type="match status" value="1"/>
</dbReference>
<dbReference type="InterPro" id="IPR000182">
    <property type="entry name" value="GNAT_dom"/>
</dbReference>
<evidence type="ECO:0000259" key="1">
    <source>
        <dbReference type="PROSITE" id="PS51186"/>
    </source>
</evidence>
<proteinExistence type="predicted"/>
<dbReference type="GO" id="GO:0016747">
    <property type="term" value="F:acyltransferase activity, transferring groups other than amino-acyl groups"/>
    <property type="evidence" value="ECO:0007669"/>
    <property type="project" value="InterPro"/>
</dbReference>
<reference evidence="2 3" key="1">
    <citation type="submission" date="2013-07" db="EMBL/GenBank/DDBJ databases">
        <title>Comparative Genomic and Metabolomic Analysis of Twelve Strains of Pseudoalteromonas luteoviolacea.</title>
        <authorList>
            <person name="Vynne N.G."/>
            <person name="Mansson M."/>
            <person name="Gram L."/>
        </authorList>
    </citation>
    <scope>NUCLEOTIDE SEQUENCE [LARGE SCALE GENOMIC DNA]</scope>
    <source>
        <strain evidence="2 3">H33</strain>
    </source>
</reference>
<dbReference type="RefSeq" id="WP_063363275.1">
    <property type="nucleotide sequence ID" value="NZ_AUXZ01000096.1"/>
</dbReference>
<dbReference type="OrthoDB" id="7852312at2"/>
<dbReference type="PROSITE" id="PS51186">
    <property type="entry name" value="GNAT"/>
    <property type="match status" value="1"/>
</dbReference>
<evidence type="ECO:0000313" key="2">
    <source>
        <dbReference type="EMBL" id="KZN47849.1"/>
    </source>
</evidence>